<dbReference type="EMBL" id="PKQI01000003">
    <property type="protein sequence ID" value="NNV22016.1"/>
    <property type="molecule type" value="Genomic_DNA"/>
</dbReference>
<reference evidence="1 2" key="1">
    <citation type="submission" date="2018-11" db="EMBL/GenBank/DDBJ databases">
        <title>Genome sequencing and analysis.</title>
        <authorList>
            <person name="Huang Y.-T."/>
        </authorList>
    </citation>
    <scope>NUCLEOTIDE SEQUENCE [LARGE SCALE GENOMIC DNA]</scope>
    <source>
        <strain evidence="1 2">SHIN</strain>
    </source>
</reference>
<dbReference type="Gene3D" id="1.10.260.40">
    <property type="entry name" value="lambda repressor-like DNA-binding domains"/>
    <property type="match status" value="1"/>
</dbReference>
<sequence length="80" mass="9090">MDAPRLPRIKVGAVSPNLQAIFNEMTGRRIRVRDMAEKIGRTANTVSSWRVGDTIPTINDVEDMAYCLGYRLMLIPIRKE</sequence>
<dbReference type="AlphaFoldDB" id="A0A7Y3WY86"/>
<protein>
    <submittedName>
        <fullName evidence="1">Uncharacterized protein</fullName>
    </submittedName>
</protein>
<dbReference type="GO" id="GO:0003677">
    <property type="term" value="F:DNA binding"/>
    <property type="evidence" value="ECO:0007669"/>
    <property type="project" value="InterPro"/>
</dbReference>
<evidence type="ECO:0000313" key="1">
    <source>
        <dbReference type="EMBL" id="NNV22016.1"/>
    </source>
</evidence>
<gene>
    <name evidence="1" type="ORF">EHE22_16495</name>
</gene>
<dbReference type="Proteomes" id="UP000526233">
    <property type="component" value="Unassembled WGS sequence"/>
</dbReference>
<proteinExistence type="predicted"/>
<accession>A0A7Y3WY86</accession>
<name>A0A7Y3WY86_9HYPH</name>
<dbReference type="SUPFAM" id="SSF47413">
    <property type="entry name" value="lambda repressor-like DNA-binding domains"/>
    <property type="match status" value="1"/>
</dbReference>
<comment type="caution">
    <text evidence="1">The sequence shown here is derived from an EMBL/GenBank/DDBJ whole genome shotgun (WGS) entry which is preliminary data.</text>
</comment>
<evidence type="ECO:0000313" key="2">
    <source>
        <dbReference type="Proteomes" id="UP000526233"/>
    </source>
</evidence>
<organism evidence="1 2">
    <name type="scientific">Brucella pseudogrignonensis</name>
    <dbReference type="NCBI Taxonomy" id="419475"/>
    <lineage>
        <taxon>Bacteria</taxon>
        <taxon>Pseudomonadati</taxon>
        <taxon>Pseudomonadota</taxon>
        <taxon>Alphaproteobacteria</taxon>
        <taxon>Hyphomicrobiales</taxon>
        <taxon>Brucellaceae</taxon>
        <taxon>Brucella/Ochrobactrum group</taxon>
        <taxon>Brucella</taxon>
    </lineage>
</organism>
<dbReference type="RefSeq" id="WP_151589727.1">
    <property type="nucleotide sequence ID" value="NZ_PKQI01000003.1"/>
</dbReference>
<dbReference type="InterPro" id="IPR010982">
    <property type="entry name" value="Lambda_DNA-bd_dom_sf"/>
</dbReference>